<comment type="caution">
    <text evidence="2">The sequence shown here is derived from an EMBL/GenBank/DDBJ whole genome shotgun (WGS) entry which is preliminary data.</text>
</comment>
<sequence>MCRCFCANNKNIRKGYRNFGKLTIVYNFVRYLLLFLLLYSLEGCYTWTSHDHVSNSKGFSLRTLNDFVGSHCPDDFHYSVVDAISTWME</sequence>
<keyword evidence="1" id="KW-0812">Transmembrane</keyword>
<keyword evidence="1" id="KW-1133">Transmembrane helix</keyword>
<gene>
    <name evidence="2" type="ORF">RchiOBHm_Chr2g0122491</name>
</gene>
<organism evidence="2 3">
    <name type="scientific">Rosa chinensis</name>
    <name type="common">China rose</name>
    <dbReference type="NCBI Taxonomy" id="74649"/>
    <lineage>
        <taxon>Eukaryota</taxon>
        <taxon>Viridiplantae</taxon>
        <taxon>Streptophyta</taxon>
        <taxon>Embryophyta</taxon>
        <taxon>Tracheophyta</taxon>
        <taxon>Spermatophyta</taxon>
        <taxon>Magnoliopsida</taxon>
        <taxon>eudicotyledons</taxon>
        <taxon>Gunneridae</taxon>
        <taxon>Pentapetalae</taxon>
        <taxon>rosids</taxon>
        <taxon>fabids</taxon>
        <taxon>Rosales</taxon>
        <taxon>Rosaceae</taxon>
        <taxon>Rosoideae</taxon>
        <taxon>Rosoideae incertae sedis</taxon>
        <taxon>Rosa</taxon>
    </lineage>
</organism>
<proteinExistence type="predicted"/>
<accession>A0A2P6RSS7</accession>
<feature type="transmembrane region" description="Helical" evidence="1">
    <location>
        <begin position="22"/>
        <end position="41"/>
    </location>
</feature>
<evidence type="ECO:0000313" key="3">
    <source>
        <dbReference type="Proteomes" id="UP000238479"/>
    </source>
</evidence>
<protein>
    <submittedName>
        <fullName evidence="2">Uncharacterized protein</fullName>
    </submittedName>
</protein>
<reference evidence="2 3" key="1">
    <citation type="journal article" date="2018" name="Nat. Genet.">
        <title>The Rosa genome provides new insights in the design of modern roses.</title>
        <authorList>
            <person name="Bendahmane M."/>
        </authorList>
    </citation>
    <scope>NUCLEOTIDE SEQUENCE [LARGE SCALE GENOMIC DNA]</scope>
    <source>
        <strain evidence="3">cv. Old Blush</strain>
    </source>
</reference>
<dbReference type="Gramene" id="PRQ49488">
    <property type="protein sequence ID" value="PRQ49488"/>
    <property type="gene ID" value="RchiOBHm_Chr2g0122491"/>
</dbReference>
<keyword evidence="1" id="KW-0472">Membrane</keyword>
<evidence type="ECO:0000256" key="1">
    <source>
        <dbReference type="SAM" id="Phobius"/>
    </source>
</evidence>
<dbReference type="AlphaFoldDB" id="A0A2P6RSS7"/>
<evidence type="ECO:0000313" key="2">
    <source>
        <dbReference type="EMBL" id="PRQ49488.1"/>
    </source>
</evidence>
<name>A0A2P6RSS7_ROSCH</name>
<keyword evidence="3" id="KW-1185">Reference proteome</keyword>
<dbReference type="EMBL" id="PDCK01000040">
    <property type="protein sequence ID" value="PRQ49488.1"/>
    <property type="molecule type" value="Genomic_DNA"/>
</dbReference>
<dbReference type="Proteomes" id="UP000238479">
    <property type="component" value="Chromosome 2"/>
</dbReference>